<dbReference type="InterPro" id="IPR001715">
    <property type="entry name" value="CH_dom"/>
</dbReference>
<feature type="compositionally biased region" description="Low complexity" evidence="3">
    <location>
        <begin position="200"/>
        <end position="214"/>
    </location>
</feature>
<dbReference type="InterPro" id="IPR036872">
    <property type="entry name" value="CH_dom_sf"/>
</dbReference>
<dbReference type="PROSITE" id="PS00019">
    <property type="entry name" value="ACTININ_1"/>
    <property type="match status" value="1"/>
</dbReference>
<sequence>MTQITKKTKEKEKSFLNLTTTDTNTNTNTNTTLNPNTETDTIQIDDYLETHFLLSEHLEMFLGLLEELLEMLQKKNQSSLRQMFEKIFKMNKILKKESTVADYSIKTFCPNHGLKDTELLLLNKHFENVSKSVFNLLSYSTGYSKGLDHFYVQIETVKEDIELNLLEAAEKISDFIELVEVVELELKKPKNKINIPIKIINSNNDSDNNSNNSKLKTETQIENENENEKDQEQEQEQEKETVKNENEISKQKLQLDEQITTKRRSISCDSKNTNNKQTETKYSSFHEFPISENNYNLQSTSSKVSERFDLENQQNTKTNIKIKTMKGNETETENETSTGIENMNTVQKENEKSVSVMKQIPYKPIKPLEYRKSFLKVYFHATSFTTLPLNENESVEMVIENLKKKKYIKNIGDYVFVEKIGNMERILDPQIKPYFLKEFWDQTENGFCRFEYKPKSEVKNALDTDQKRPIRVYFLNNGYITMLVQSNTTCLDLMKKIHNKFRTKLRIDLNKYSLYIKEDPVFCSFSTLSKKNLILSKKLKFKKNNINKNNKKNKKKKNNNKNKNKNNNNNDNNNSISKNTTLEDENYSDLRLMELDENIIECINSYELNSKKILFIFKENQTHAPRRASVYWGKTPISLDKVSQLKKEIGFEKINTKNYNKNNNHKNNTNTNCVINTSLKNNNLIKSFSFDNNYNNQKTKQRNFIKNNRGFNTASDNDNLSDYSDSEHISVDMCNVKEGDETCPCFIWLDDKFQPKILSLQGSNLYYFDDFKTAQKNYQIISLTNAQLIPVKKKNQFQFQKRKILLIKTQLNEEFKISFSSQSNFNKWKKKVEVNIVNFNKEQQNDSNENLLNNTLHTKITINKKEMQIHTFKNWINHHLTHNNNFNQYDKKIKNIQTDLQDGVALLSVLESITKEKINYNMKPNLLLHKMKNLKKCFDSLRNKGIELAELNEEAIYDGNLHFILDFIWILIYQIENKLNNKNQLFNWIKSQIYKVSDIAIHDFTSFKNPDLLLFLIHSLKPLEFPYPTQYLQMDFKEKFYIAFENADKILSIPKLISLEDILNDTIDERSIITYLYCFQNYLNY</sequence>
<protein>
    <recommendedName>
        <fullName evidence="8">PH domain-containing protein</fullName>
    </recommendedName>
</protein>
<evidence type="ECO:0000259" key="4">
    <source>
        <dbReference type="PROSITE" id="PS50021"/>
    </source>
</evidence>
<feature type="domain" description="Ras-associating" evidence="5">
    <location>
        <begin position="371"/>
        <end position="457"/>
    </location>
</feature>
<feature type="domain" description="Calponin-homology (CH)" evidence="4">
    <location>
        <begin position="979"/>
        <end position="1084"/>
    </location>
</feature>
<dbReference type="SUPFAM" id="SSF47576">
    <property type="entry name" value="Calponin-homology domain, CH-domain"/>
    <property type="match status" value="1"/>
</dbReference>
<evidence type="ECO:0008006" key="8">
    <source>
        <dbReference type="Google" id="ProtNLM"/>
    </source>
</evidence>
<dbReference type="Proteomes" id="UP001146793">
    <property type="component" value="Unassembled WGS sequence"/>
</dbReference>
<dbReference type="EMBL" id="JANTQA010000023">
    <property type="protein sequence ID" value="KAJ3444860.1"/>
    <property type="molecule type" value="Genomic_DNA"/>
</dbReference>
<dbReference type="Gene3D" id="1.10.418.10">
    <property type="entry name" value="Calponin-like domain"/>
    <property type="match status" value="2"/>
</dbReference>
<dbReference type="InterPro" id="IPR000159">
    <property type="entry name" value="RA_dom"/>
</dbReference>
<dbReference type="GO" id="GO:0007165">
    <property type="term" value="P:signal transduction"/>
    <property type="evidence" value="ECO:0007669"/>
    <property type="project" value="InterPro"/>
</dbReference>
<evidence type="ECO:0000256" key="2">
    <source>
        <dbReference type="ARBA" id="ARBA00023203"/>
    </source>
</evidence>
<dbReference type="SMART" id="SM00033">
    <property type="entry name" value="CH"/>
    <property type="match status" value="2"/>
</dbReference>
<dbReference type="PANTHER" id="PTHR11915">
    <property type="entry name" value="SPECTRIN/FILAMIN RELATED CYTOSKELETAL PROTEIN"/>
    <property type="match status" value="1"/>
</dbReference>
<dbReference type="GO" id="GO:0003779">
    <property type="term" value="F:actin binding"/>
    <property type="evidence" value="ECO:0007669"/>
    <property type="project" value="UniProtKB-KW"/>
</dbReference>
<feature type="region of interest" description="Disordered" evidence="3">
    <location>
        <begin position="200"/>
        <end position="256"/>
    </location>
</feature>
<evidence type="ECO:0000313" key="7">
    <source>
        <dbReference type="Proteomes" id="UP001146793"/>
    </source>
</evidence>
<evidence type="ECO:0000259" key="5">
    <source>
        <dbReference type="PROSITE" id="PS50200"/>
    </source>
</evidence>
<proteinExistence type="predicted"/>
<feature type="domain" description="Calponin-homology (CH)" evidence="4">
    <location>
        <begin position="866"/>
        <end position="976"/>
    </location>
</feature>
<feature type="compositionally biased region" description="Basic residues" evidence="3">
    <location>
        <begin position="545"/>
        <end position="564"/>
    </location>
</feature>
<organism evidence="6 7">
    <name type="scientific">Anaeramoeba flamelloides</name>
    <dbReference type="NCBI Taxonomy" id="1746091"/>
    <lineage>
        <taxon>Eukaryota</taxon>
        <taxon>Metamonada</taxon>
        <taxon>Anaeramoebidae</taxon>
        <taxon>Anaeramoeba</taxon>
    </lineage>
</organism>
<dbReference type="AlphaFoldDB" id="A0AAV7ZU95"/>
<gene>
    <name evidence="6" type="ORF">M0812_10721</name>
</gene>
<reference evidence="6" key="1">
    <citation type="submission" date="2022-08" db="EMBL/GenBank/DDBJ databases">
        <title>Novel sulphate-reducing endosymbionts in the free-living metamonad Anaeramoeba.</title>
        <authorList>
            <person name="Jerlstrom-Hultqvist J."/>
            <person name="Cepicka I."/>
            <person name="Gallot-Lavallee L."/>
            <person name="Salas-Leiva D."/>
            <person name="Curtis B.A."/>
            <person name="Zahonova K."/>
            <person name="Pipaliya S."/>
            <person name="Dacks J."/>
            <person name="Roger A.J."/>
        </authorList>
    </citation>
    <scope>NUCLEOTIDE SEQUENCE</scope>
    <source>
        <strain evidence="6">Busselton2</strain>
    </source>
</reference>
<comment type="caution">
    <text evidence="6">The sequence shown here is derived from an EMBL/GenBank/DDBJ whole genome shotgun (WGS) entry which is preliminary data.</text>
</comment>
<dbReference type="Gene3D" id="3.10.20.90">
    <property type="entry name" value="Phosphatidylinositol 3-kinase Catalytic Subunit, Chain A, domain 1"/>
    <property type="match status" value="1"/>
</dbReference>
<feature type="compositionally biased region" description="Low complexity" evidence="3">
    <location>
        <begin position="565"/>
        <end position="579"/>
    </location>
</feature>
<feature type="compositionally biased region" description="Basic and acidic residues" evidence="3">
    <location>
        <begin position="226"/>
        <end position="255"/>
    </location>
</feature>
<feature type="region of interest" description="Disordered" evidence="3">
    <location>
        <begin position="545"/>
        <end position="580"/>
    </location>
</feature>
<name>A0AAV7ZU95_9EUKA</name>
<evidence type="ECO:0000256" key="3">
    <source>
        <dbReference type="SAM" id="MobiDB-lite"/>
    </source>
</evidence>
<dbReference type="PROSITE" id="PS50200">
    <property type="entry name" value="RA"/>
    <property type="match status" value="1"/>
</dbReference>
<dbReference type="PROSITE" id="PS50021">
    <property type="entry name" value="CH"/>
    <property type="match status" value="2"/>
</dbReference>
<dbReference type="Pfam" id="PF00307">
    <property type="entry name" value="CH"/>
    <property type="match status" value="2"/>
</dbReference>
<accession>A0AAV7ZU95</accession>
<keyword evidence="1" id="KW-0677">Repeat</keyword>
<evidence type="ECO:0000256" key="1">
    <source>
        <dbReference type="ARBA" id="ARBA00022737"/>
    </source>
</evidence>
<evidence type="ECO:0000313" key="6">
    <source>
        <dbReference type="EMBL" id="KAJ3444860.1"/>
    </source>
</evidence>
<dbReference type="InterPro" id="IPR001589">
    <property type="entry name" value="Actinin_actin-bd_CS"/>
</dbReference>
<keyword evidence="2" id="KW-0009">Actin-binding</keyword>